<comment type="caution">
    <text evidence="1">The sequence shown here is derived from an EMBL/GenBank/DDBJ whole genome shotgun (WGS) entry which is preliminary data.</text>
</comment>
<evidence type="ECO:0008006" key="3">
    <source>
        <dbReference type="Google" id="ProtNLM"/>
    </source>
</evidence>
<dbReference type="AlphaFoldDB" id="A0A815VW52"/>
<evidence type="ECO:0000313" key="2">
    <source>
        <dbReference type="Proteomes" id="UP000663852"/>
    </source>
</evidence>
<proteinExistence type="predicted"/>
<reference evidence="1" key="1">
    <citation type="submission" date="2021-02" db="EMBL/GenBank/DDBJ databases">
        <authorList>
            <person name="Nowell W R."/>
        </authorList>
    </citation>
    <scope>NUCLEOTIDE SEQUENCE</scope>
</reference>
<dbReference type="Proteomes" id="UP000663852">
    <property type="component" value="Unassembled WGS sequence"/>
</dbReference>
<evidence type="ECO:0000313" key="1">
    <source>
        <dbReference type="EMBL" id="CAF1535478.1"/>
    </source>
</evidence>
<name>A0A815VW52_ADIRI</name>
<gene>
    <name evidence="1" type="ORF">EDS130_LOCUS44910</name>
</gene>
<organism evidence="1 2">
    <name type="scientific">Adineta ricciae</name>
    <name type="common">Rotifer</name>
    <dbReference type="NCBI Taxonomy" id="249248"/>
    <lineage>
        <taxon>Eukaryota</taxon>
        <taxon>Metazoa</taxon>
        <taxon>Spiralia</taxon>
        <taxon>Gnathifera</taxon>
        <taxon>Rotifera</taxon>
        <taxon>Eurotatoria</taxon>
        <taxon>Bdelloidea</taxon>
        <taxon>Adinetida</taxon>
        <taxon>Adinetidae</taxon>
        <taxon>Adineta</taxon>
    </lineage>
</organism>
<sequence>MIVNFCSLNNLKHLCISTKQSYIIESNEYFPFEQIQLFIDQCCPRQTILKTVILKFDCINFSQTMWSTIVRYKTIFDHFHFYATFRLEDKLWKNTIISSLVNQFDFYIEDGDPLHAQIRFIHVYSLPFIFNKLHGFISCEELSTRSSFSSVRHLYIIQTRLARRISFASLINRMPRLMSIDCNLFFAHSHRMDIPEVLVNRDNFIYIRIFRYVSHCMYRECDCHDLLPQFLHLMPHLQDLTTSEENFIDGQHSFPTIKRLDLRQSRFELFDNLIRYIPHLSKIFLGVIPSNSRNLFYLLKSLFIQMSSLELVSFNNNVQCNVKVKSYKSAQQVLVLTKRMNNRLRYLKLDYTCGIVAFYLQNL</sequence>
<dbReference type="EMBL" id="CAJNOJ010000952">
    <property type="protein sequence ID" value="CAF1535478.1"/>
    <property type="molecule type" value="Genomic_DNA"/>
</dbReference>
<dbReference type="OrthoDB" id="10403054at2759"/>
<accession>A0A815VW52</accession>
<protein>
    <recommendedName>
        <fullName evidence="3">F-box domain-containing protein</fullName>
    </recommendedName>
</protein>